<evidence type="ECO:0000256" key="1">
    <source>
        <dbReference type="ARBA" id="ARBA00004141"/>
    </source>
</evidence>
<evidence type="ECO:0000313" key="7">
    <source>
        <dbReference type="EMBL" id="KAF2158851.1"/>
    </source>
</evidence>
<evidence type="ECO:0000313" key="8">
    <source>
        <dbReference type="Proteomes" id="UP000799537"/>
    </source>
</evidence>
<feature type="transmembrane region" description="Helical" evidence="6">
    <location>
        <begin position="146"/>
        <end position="168"/>
    </location>
</feature>
<evidence type="ECO:0000256" key="6">
    <source>
        <dbReference type="SAM" id="Phobius"/>
    </source>
</evidence>
<dbReference type="PANTHER" id="PTHR43791">
    <property type="entry name" value="PERMEASE-RELATED"/>
    <property type="match status" value="1"/>
</dbReference>
<feature type="transmembrane region" description="Helical" evidence="6">
    <location>
        <begin position="120"/>
        <end position="140"/>
    </location>
</feature>
<dbReference type="Pfam" id="PF07690">
    <property type="entry name" value="MFS_1"/>
    <property type="match status" value="1"/>
</dbReference>
<evidence type="ECO:0000256" key="3">
    <source>
        <dbReference type="ARBA" id="ARBA00022692"/>
    </source>
</evidence>
<sequence>MTLANKDIAVDLIDKVESLSREDSKVVHNAVDPSPLQQRSKQEQRLLLKQDLAITLVLSGCYFWAYLDRGNIRNARVMGFQKDLRLSDRQFFNTLMMFYVGYMVFELPAALSLRFLHPGWAYGSAVMAFGVFSTCLSSVHSYGGVLGLRLLLGCAEAYLQTGLVYLALWYKPGEMGTRNAIFYGLAPFAGMISGLIAYGCEKNLNGVAGFTAWQWLYIVEGVPTVAWGILTAFCVPTLPEKLPTKGHWLFRSKTEQILIMSRMEQGQNSPHAKPVWWQLWWAIKDPKTYLGAFGIVASVLNIVVLGNLLPTFIKAFGFSPLDTQLYVMIPYAFATVLSPVAGLISDRVHCRTIPLCACISVSIVGYVILLSTTLPTALVAGCCFVASGAYSGLVLSATFIVVNHAGYTKRASALAIAQILAQLCSIMSTQIYTHPPHFYLGHGIILGFNVVGLLCVVVMYIIMSRANRQREMTLAEGMGRGDIPGSDASFEDLCDYHPQFRYSV</sequence>
<accession>A0A6A6BVP8</accession>
<evidence type="ECO:0000256" key="4">
    <source>
        <dbReference type="ARBA" id="ARBA00022989"/>
    </source>
</evidence>
<name>A0A6A6BVP8_ZASCE</name>
<evidence type="ECO:0000256" key="2">
    <source>
        <dbReference type="ARBA" id="ARBA00022448"/>
    </source>
</evidence>
<dbReference type="InterPro" id="IPR036259">
    <property type="entry name" value="MFS_trans_sf"/>
</dbReference>
<feature type="transmembrane region" description="Helical" evidence="6">
    <location>
        <begin position="352"/>
        <end position="371"/>
    </location>
</feature>
<dbReference type="PANTHER" id="PTHR43791:SF36">
    <property type="entry name" value="TRANSPORTER, PUTATIVE (AFU_ORTHOLOGUE AFUA_6G08340)-RELATED"/>
    <property type="match status" value="1"/>
</dbReference>
<dbReference type="GO" id="GO:0016020">
    <property type="term" value="C:membrane"/>
    <property type="evidence" value="ECO:0007669"/>
    <property type="project" value="UniProtKB-SubCell"/>
</dbReference>
<dbReference type="InterPro" id="IPR011701">
    <property type="entry name" value="MFS"/>
</dbReference>
<reference evidence="7" key="1">
    <citation type="journal article" date="2020" name="Stud. Mycol.">
        <title>101 Dothideomycetes genomes: a test case for predicting lifestyles and emergence of pathogens.</title>
        <authorList>
            <person name="Haridas S."/>
            <person name="Albert R."/>
            <person name="Binder M."/>
            <person name="Bloem J."/>
            <person name="Labutti K."/>
            <person name="Salamov A."/>
            <person name="Andreopoulos B."/>
            <person name="Baker S."/>
            <person name="Barry K."/>
            <person name="Bills G."/>
            <person name="Bluhm B."/>
            <person name="Cannon C."/>
            <person name="Castanera R."/>
            <person name="Culley D."/>
            <person name="Daum C."/>
            <person name="Ezra D."/>
            <person name="Gonzalez J."/>
            <person name="Henrissat B."/>
            <person name="Kuo A."/>
            <person name="Liang C."/>
            <person name="Lipzen A."/>
            <person name="Lutzoni F."/>
            <person name="Magnuson J."/>
            <person name="Mondo S."/>
            <person name="Nolan M."/>
            <person name="Ohm R."/>
            <person name="Pangilinan J."/>
            <person name="Park H.-J."/>
            <person name="Ramirez L."/>
            <person name="Alfaro M."/>
            <person name="Sun H."/>
            <person name="Tritt A."/>
            <person name="Yoshinaga Y."/>
            <person name="Zwiers L.-H."/>
            <person name="Turgeon B."/>
            <person name="Goodwin S."/>
            <person name="Spatafora J."/>
            <person name="Crous P."/>
            <person name="Grigoriev I."/>
        </authorList>
    </citation>
    <scope>NUCLEOTIDE SEQUENCE</scope>
    <source>
        <strain evidence="7">ATCC 36951</strain>
    </source>
</reference>
<dbReference type="RefSeq" id="XP_033659740.1">
    <property type="nucleotide sequence ID" value="XM_033819161.1"/>
</dbReference>
<dbReference type="EMBL" id="ML993647">
    <property type="protein sequence ID" value="KAF2158851.1"/>
    <property type="molecule type" value="Genomic_DNA"/>
</dbReference>
<feature type="transmembrane region" description="Helical" evidence="6">
    <location>
        <begin position="414"/>
        <end position="433"/>
    </location>
</feature>
<feature type="transmembrane region" description="Helical" evidence="6">
    <location>
        <begin position="91"/>
        <end position="113"/>
    </location>
</feature>
<feature type="transmembrane region" description="Helical" evidence="6">
    <location>
        <begin position="212"/>
        <end position="235"/>
    </location>
</feature>
<dbReference type="Gene3D" id="1.20.1250.20">
    <property type="entry name" value="MFS general substrate transporter like domains"/>
    <property type="match status" value="2"/>
</dbReference>
<dbReference type="Proteomes" id="UP000799537">
    <property type="component" value="Unassembled WGS sequence"/>
</dbReference>
<protein>
    <recommendedName>
        <fullName evidence="9">Major facilitator superfamily (MFS) profile domain-containing protein</fullName>
    </recommendedName>
</protein>
<keyword evidence="3 6" id="KW-0812">Transmembrane</keyword>
<feature type="transmembrane region" description="Helical" evidence="6">
    <location>
        <begin position="180"/>
        <end position="200"/>
    </location>
</feature>
<keyword evidence="5 6" id="KW-0472">Membrane</keyword>
<organism evidence="7 8">
    <name type="scientific">Zasmidium cellare ATCC 36951</name>
    <dbReference type="NCBI Taxonomy" id="1080233"/>
    <lineage>
        <taxon>Eukaryota</taxon>
        <taxon>Fungi</taxon>
        <taxon>Dikarya</taxon>
        <taxon>Ascomycota</taxon>
        <taxon>Pezizomycotina</taxon>
        <taxon>Dothideomycetes</taxon>
        <taxon>Dothideomycetidae</taxon>
        <taxon>Mycosphaerellales</taxon>
        <taxon>Mycosphaerellaceae</taxon>
        <taxon>Zasmidium</taxon>
    </lineage>
</organism>
<dbReference type="GeneID" id="54572433"/>
<feature type="transmembrane region" description="Helical" evidence="6">
    <location>
        <begin position="325"/>
        <end position="345"/>
    </location>
</feature>
<keyword evidence="8" id="KW-1185">Reference proteome</keyword>
<feature type="transmembrane region" description="Helical" evidence="6">
    <location>
        <begin position="289"/>
        <end position="313"/>
    </location>
</feature>
<evidence type="ECO:0008006" key="9">
    <source>
        <dbReference type="Google" id="ProtNLM"/>
    </source>
</evidence>
<feature type="transmembrane region" description="Helical" evidence="6">
    <location>
        <begin position="46"/>
        <end position="67"/>
    </location>
</feature>
<feature type="transmembrane region" description="Helical" evidence="6">
    <location>
        <begin position="377"/>
        <end position="402"/>
    </location>
</feature>
<feature type="transmembrane region" description="Helical" evidence="6">
    <location>
        <begin position="439"/>
        <end position="462"/>
    </location>
</feature>
<dbReference type="SUPFAM" id="SSF103473">
    <property type="entry name" value="MFS general substrate transporter"/>
    <property type="match status" value="1"/>
</dbReference>
<evidence type="ECO:0000256" key="5">
    <source>
        <dbReference type="ARBA" id="ARBA00023136"/>
    </source>
</evidence>
<keyword evidence="2" id="KW-0813">Transport</keyword>
<gene>
    <name evidence="7" type="ORF">M409DRAFT_71412</name>
</gene>
<proteinExistence type="predicted"/>
<dbReference type="GO" id="GO:0022857">
    <property type="term" value="F:transmembrane transporter activity"/>
    <property type="evidence" value="ECO:0007669"/>
    <property type="project" value="InterPro"/>
</dbReference>
<dbReference type="AlphaFoldDB" id="A0A6A6BVP8"/>
<comment type="subcellular location">
    <subcellularLocation>
        <location evidence="1">Membrane</location>
        <topology evidence="1">Multi-pass membrane protein</topology>
    </subcellularLocation>
</comment>
<dbReference type="OrthoDB" id="2985014at2759"/>
<keyword evidence="4 6" id="KW-1133">Transmembrane helix</keyword>